<gene>
    <name evidence="2" type="ORF">BT96DRAFT_824746</name>
    <name evidence="1" type="ORF">BT96DRAFT_843439</name>
</gene>
<evidence type="ECO:0000313" key="1">
    <source>
        <dbReference type="EMBL" id="KAE9383715.1"/>
    </source>
</evidence>
<organism evidence="1 3">
    <name type="scientific">Gymnopus androsaceus JB14</name>
    <dbReference type="NCBI Taxonomy" id="1447944"/>
    <lineage>
        <taxon>Eukaryota</taxon>
        <taxon>Fungi</taxon>
        <taxon>Dikarya</taxon>
        <taxon>Basidiomycota</taxon>
        <taxon>Agaricomycotina</taxon>
        <taxon>Agaricomycetes</taxon>
        <taxon>Agaricomycetidae</taxon>
        <taxon>Agaricales</taxon>
        <taxon>Marasmiineae</taxon>
        <taxon>Omphalotaceae</taxon>
        <taxon>Gymnopus</taxon>
    </lineage>
</organism>
<protein>
    <submittedName>
        <fullName evidence="1">Uncharacterized protein</fullName>
    </submittedName>
</protein>
<dbReference type="AlphaFoldDB" id="A0A6A4GEB9"/>
<accession>A0A6A4GEB9</accession>
<dbReference type="OrthoDB" id="3264182at2759"/>
<dbReference type="EMBL" id="ML769514">
    <property type="protein sequence ID" value="KAE9396392.1"/>
    <property type="molecule type" value="Genomic_DNA"/>
</dbReference>
<sequence>SCKFIHGLLLHTPDMYLDEIQQHLDEQRGVLASISTICRVLKCSGYTLKKVFDCSLHLAYLMLFRLQKLQLNAMS</sequence>
<keyword evidence="3" id="KW-1185">Reference proteome</keyword>
<reference evidence="1" key="1">
    <citation type="journal article" date="2019" name="Environ. Microbiol.">
        <title>Fungal ecological strategies reflected in gene transcription - a case study of two litter decomposers.</title>
        <authorList>
            <person name="Barbi F."/>
            <person name="Kohler A."/>
            <person name="Barry K."/>
            <person name="Baskaran P."/>
            <person name="Daum C."/>
            <person name="Fauchery L."/>
            <person name="Ihrmark K."/>
            <person name="Kuo A."/>
            <person name="LaButti K."/>
            <person name="Lipzen A."/>
            <person name="Morin E."/>
            <person name="Grigoriev I.V."/>
            <person name="Henrissat B."/>
            <person name="Lindahl B."/>
            <person name="Martin F."/>
        </authorList>
    </citation>
    <scope>NUCLEOTIDE SEQUENCE</scope>
    <source>
        <strain evidence="1">JB14</strain>
    </source>
</reference>
<dbReference type="Proteomes" id="UP000799118">
    <property type="component" value="Unassembled WGS sequence"/>
</dbReference>
<name>A0A6A4GEB9_9AGAR</name>
<feature type="non-terminal residue" evidence="1">
    <location>
        <position position="1"/>
    </location>
</feature>
<evidence type="ECO:0000313" key="2">
    <source>
        <dbReference type="EMBL" id="KAE9396392.1"/>
    </source>
</evidence>
<proteinExistence type="predicted"/>
<evidence type="ECO:0000313" key="3">
    <source>
        <dbReference type="Proteomes" id="UP000799118"/>
    </source>
</evidence>
<dbReference type="EMBL" id="ML770352">
    <property type="protein sequence ID" value="KAE9383715.1"/>
    <property type="molecule type" value="Genomic_DNA"/>
</dbReference>